<evidence type="ECO:0000313" key="3">
    <source>
        <dbReference type="Proteomes" id="UP000030747"/>
    </source>
</evidence>
<dbReference type="AlphaFoldDB" id="U6L3P6"/>
<organism evidence="2 3">
    <name type="scientific">Eimeria tenella</name>
    <name type="common">Coccidian parasite</name>
    <dbReference type="NCBI Taxonomy" id="5802"/>
    <lineage>
        <taxon>Eukaryota</taxon>
        <taxon>Sar</taxon>
        <taxon>Alveolata</taxon>
        <taxon>Apicomplexa</taxon>
        <taxon>Conoidasida</taxon>
        <taxon>Coccidia</taxon>
        <taxon>Eucoccidiorida</taxon>
        <taxon>Eimeriorina</taxon>
        <taxon>Eimeriidae</taxon>
        <taxon>Eimeria</taxon>
    </lineage>
</organism>
<accession>U6L3P6</accession>
<name>U6L3P6_EIMTE</name>
<reference evidence="2" key="2">
    <citation type="submission" date="2013-10" db="EMBL/GenBank/DDBJ databases">
        <authorList>
            <person name="Aslett M."/>
        </authorList>
    </citation>
    <scope>NUCLEOTIDE SEQUENCE [LARGE SCALE GENOMIC DNA]</scope>
    <source>
        <strain evidence="2">Houghton</strain>
    </source>
</reference>
<dbReference type="Proteomes" id="UP000030747">
    <property type="component" value="Unassembled WGS sequence"/>
</dbReference>
<dbReference type="RefSeq" id="XP_013235539.1">
    <property type="nucleotide sequence ID" value="XM_013380085.1"/>
</dbReference>
<proteinExistence type="predicted"/>
<gene>
    <name evidence="2" type="ORF">ETH_00041490</name>
</gene>
<keyword evidence="3" id="KW-1185">Reference proteome</keyword>
<sequence length="98" mass="10449">MEKGTKGPPSPSAHREEDSSSSSSSGAGLLAEEWGPHTESFAALSAAGSSSFALSEEMPFQKEEDDVKWASEFLKRQYEGCGLDFGDVPPRPEELGTP</sequence>
<feature type="compositionally biased region" description="Low complexity" evidence="1">
    <location>
        <begin position="40"/>
        <end position="55"/>
    </location>
</feature>
<evidence type="ECO:0000256" key="1">
    <source>
        <dbReference type="SAM" id="MobiDB-lite"/>
    </source>
</evidence>
<dbReference type="VEuPathDB" id="ToxoDB:ETH2_1340500"/>
<reference evidence="2" key="1">
    <citation type="submission" date="2013-10" db="EMBL/GenBank/DDBJ databases">
        <title>Genomic analysis of the causative agents of coccidiosis in chickens.</title>
        <authorList>
            <person name="Reid A.J."/>
            <person name="Blake D."/>
            <person name="Billington K."/>
            <person name="Browne H."/>
            <person name="Dunn M."/>
            <person name="Hung S."/>
            <person name="Kawahara F."/>
            <person name="Miranda-Saavedra D."/>
            <person name="Mourier T."/>
            <person name="Nagra H."/>
            <person name="Otto T.D."/>
            <person name="Rawlings N."/>
            <person name="Sanchez A."/>
            <person name="Sanders M."/>
            <person name="Subramaniam C."/>
            <person name="Tay Y."/>
            <person name="Dear P."/>
            <person name="Doerig C."/>
            <person name="Gruber A."/>
            <person name="Parkinson J."/>
            <person name="Shirley M."/>
            <person name="Wan K.L."/>
            <person name="Berriman M."/>
            <person name="Tomley F."/>
            <person name="Pain A."/>
        </authorList>
    </citation>
    <scope>NUCLEOTIDE SEQUENCE [LARGE SCALE GENOMIC DNA]</scope>
    <source>
        <strain evidence="2">Houghton</strain>
    </source>
</reference>
<dbReference type="OrthoDB" id="10678799at2759"/>
<feature type="region of interest" description="Disordered" evidence="1">
    <location>
        <begin position="1"/>
        <end position="65"/>
    </location>
</feature>
<protein>
    <submittedName>
        <fullName evidence="2">Uncharacterized protein</fullName>
    </submittedName>
</protein>
<dbReference type="VEuPathDB" id="ToxoDB:ETH_00041490"/>
<evidence type="ECO:0000313" key="2">
    <source>
        <dbReference type="EMBL" id="CDJ44791.1"/>
    </source>
</evidence>
<dbReference type="EMBL" id="HG677647">
    <property type="protein sequence ID" value="CDJ44791.1"/>
    <property type="molecule type" value="Genomic_DNA"/>
</dbReference>
<dbReference type="GeneID" id="25257338"/>